<dbReference type="PANTHER" id="PTHR43668:SF2">
    <property type="entry name" value="ALLANTOINASE"/>
    <property type="match status" value="1"/>
</dbReference>
<evidence type="ECO:0000256" key="3">
    <source>
        <dbReference type="ARBA" id="ARBA00022801"/>
    </source>
</evidence>
<dbReference type="InterPro" id="IPR011059">
    <property type="entry name" value="Metal-dep_hydrolase_composite"/>
</dbReference>
<keyword evidence="3" id="KW-0378">Hydrolase</keyword>
<dbReference type="GO" id="GO:0004151">
    <property type="term" value="F:dihydroorotase activity"/>
    <property type="evidence" value="ECO:0007669"/>
    <property type="project" value="InterPro"/>
</dbReference>
<dbReference type="GO" id="GO:0004038">
    <property type="term" value="F:allantoinase activity"/>
    <property type="evidence" value="ECO:0007669"/>
    <property type="project" value="TreeGrafter"/>
</dbReference>
<dbReference type="SUPFAM" id="SSF51556">
    <property type="entry name" value="Metallo-dependent hydrolases"/>
    <property type="match status" value="1"/>
</dbReference>
<feature type="domain" description="Dihydroorotase catalytic" evidence="5">
    <location>
        <begin position="21"/>
        <end position="206"/>
    </location>
</feature>
<evidence type="ECO:0000256" key="4">
    <source>
        <dbReference type="ARBA" id="ARBA00022975"/>
    </source>
</evidence>
<sequence length="394" mass="43475">RIAGVGDVDTPKDAETIDCSGKVITHGFCDLHVHFREPGREDKESLETGSRAAMAGGFTRVCVMPNTNPPLDTPESINFIREKAAKCPVHIHPIGSVTKGQGGNDLTEMGLMHQEGAVAFSDDGLPIQDSAMMRIALEYSTMMDIPVINHAEDDCLRADGVMNEGIVSNHLGLPGNPDLAESAMIHRDLELAEFTGARLHVPHVSSAKAVSHIREIKKKNRKVTSEVTPHHLYFNDEALTSFDTNLKVAPPIRTENDRKTLIEAIKDGTIDCIATDHAPHTIQDKETTFDLAAFGMIGLESCFGSVKKVLVDQEKLSLEDLIVLLTQKPREIMGFDTDLFSKEKEAEITVIDPNKIWTFCREHIQSRSVNSPYCGEELSGRIRMTISRGWIARD</sequence>
<evidence type="ECO:0000256" key="1">
    <source>
        <dbReference type="ARBA" id="ARBA00001947"/>
    </source>
</evidence>
<dbReference type="GO" id="GO:0046872">
    <property type="term" value="F:metal ion binding"/>
    <property type="evidence" value="ECO:0007669"/>
    <property type="project" value="UniProtKB-KW"/>
</dbReference>
<organism evidence="6">
    <name type="scientific">marine metagenome</name>
    <dbReference type="NCBI Taxonomy" id="408172"/>
    <lineage>
        <taxon>unclassified sequences</taxon>
        <taxon>metagenomes</taxon>
        <taxon>ecological metagenomes</taxon>
    </lineage>
</organism>
<dbReference type="InterPro" id="IPR032466">
    <property type="entry name" value="Metal_Hydrolase"/>
</dbReference>
<dbReference type="SUPFAM" id="SSF51338">
    <property type="entry name" value="Composite domain of metallo-dependent hydrolases"/>
    <property type="match status" value="1"/>
</dbReference>
<dbReference type="InterPro" id="IPR024403">
    <property type="entry name" value="DHOase_cat"/>
</dbReference>
<dbReference type="GO" id="GO:0006145">
    <property type="term" value="P:purine nucleobase catabolic process"/>
    <property type="evidence" value="ECO:0007669"/>
    <property type="project" value="TreeGrafter"/>
</dbReference>
<dbReference type="InterPro" id="IPR004722">
    <property type="entry name" value="DHOase"/>
</dbReference>
<dbReference type="AlphaFoldDB" id="A0A382E7R2"/>
<reference evidence="6" key="1">
    <citation type="submission" date="2018-05" db="EMBL/GenBank/DDBJ databases">
        <authorList>
            <person name="Lanie J.A."/>
            <person name="Ng W.-L."/>
            <person name="Kazmierczak K.M."/>
            <person name="Andrzejewski T.M."/>
            <person name="Davidsen T.M."/>
            <person name="Wayne K.J."/>
            <person name="Tettelin H."/>
            <person name="Glass J.I."/>
            <person name="Rusch D."/>
            <person name="Podicherti R."/>
            <person name="Tsui H.-C.T."/>
            <person name="Winkler M.E."/>
        </authorList>
    </citation>
    <scope>NUCLEOTIDE SEQUENCE</scope>
</reference>
<keyword evidence="2" id="KW-0479">Metal-binding</keyword>
<dbReference type="PROSITE" id="PS00482">
    <property type="entry name" value="DIHYDROOROTASE_1"/>
    <property type="match status" value="1"/>
</dbReference>
<dbReference type="GO" id="GO:0006221">
    <property type="term" value="P:pyrimidine nucleotide biosynthetic process"/>
    <property type="evidence" value="ECO:0007669"/>
    <property type="project" value="UniProtKB-KW"/>
</dbReference>
<name>A0A382E7R2_9ZZZZ</name>
<dbReference type="EMBL" id="UINC01042787">
    <property type="protein sequence ID" value="SVB45897.1"/>
    <property type="molecule type" value="Genomic_DNA"/>
</dbReference>
<gene>
    <name evidence="6" type="ORF">METZ01_LOCUS198751</name>
</gene>
<dbReference type="Gene3D" id="2.30.40.10">
    <property type="entry name" value="Urease, subunit C, domain 1"/>
    <property type="match status" value="1"/>
</dbReference>
<evidence type="ECO:0000259" key="5">
    <source>
        <dbReference type="Pfam" id="PF12890"/>
    </source>
</evidence>
<dbReference type="InterPro" id="IPR002195">
    <property type="entry name" value="Dihydroorotase_CS"/>
</dbReference>
<dbReference type="PANTHER" id="PTHR43668">
    <property type="entry name" value="ALLANTOINASE"/>
    <property type="match status" value="1"/>
</dbReference>
<dbReference type="PROSITE" id="PS00483">
    <property type="entry name" value="DIHYDROOROTASE_2"/>
    <property type="match status" value="1"/>
</dbReference>
<dbReference type="NCBIfam" id="TIGR00857">
    <property type="entry name" value="pyrC_multi"/>
    <property type="match status" value="1"/>
</dbReference>
<keyword evidence="4" id="KW-0665">Pyrimidine biosynthesis</keyword>
<dbReference type="Pfam" id="PF12890">
    <property type="entry name" value="DHOase"/>
    <property type="match status" value="1"/>
</dbReference>
<evidence type="ECO:0000313" key="6">
    <source>
        <dbReference type="EMBL" id="SVB45897.1"/>
    </source>
</evidence>
<proteinExistence type="predicted"/>
<comment type="cofactor">
    <cofactor evidence="1">
        <name>Zn(2+)</name>
        <dbReference type="ChEBI" id="CHEBI:29105"/>
    </cofactor>
</comment>
<protein>
    <recommendedName>
        <fullName evidence="5">Dihydroorotase catalytic domain-containing protein</fullName>
    </recommendedName>
</protein>
<dbReference type="CDD" id="cd01317">
    <property type="entry name" value="DHOase_IIa"/>
    <property type="match status" value="1"/>
</dbReference>
<evidence type="ECO:0000256" key="2">
    <source>
        <dbReference type="ARBA" id="ARBA00022723"/>
    </source>
</evidence>
<dbReference type="InterPro" id="IPR050138">
    <property type="entry name" value="DHOase/Allantoinase_Hydrolase"/>
</dbReference>
<dbReference type="Gene3D" id="3.20.20.140">
    <property type="entry name" value="Metal-dependent hydrolases"/>
    <property type="match status" value="1"/>
</dbReference>
<accession>A0A382E7R2</accession>
<dbReference type="GO" id="GO:0005737">
    <property type="term" value="C:cytoplasm"/>
    <property type="evidence" value="ECO:0007669"/>
    <property type="project" value="TreeGrafter"/>
</dbReference>
<feature type="non-terminal residue" evidence="6">
    <location>
        <position position="1"/>
    </location>
</feature>